<dbReference type="OMA" id="ISHSFWT"/>
<evidence type="ECO:0000313" key="6">
    <source>
        <dbReference type="EMBL" id="CAD8132995.1"/>
    </source>
</evidence>
<feature type="transmembrane region" description="Helical" evidence="5">
    <location>
        <begin position="131"/>
        <end position="149"/>
    </location>
</feature>
<evidence type="ECO:0000313" key="7">
    <source>
        <dbReference type="Proteomes" id="UP000683925"/>
    </source>
</evidence>
<dbReference type="GO" id="GO:0016559">
    <property type="term" value="P:peroxisome fission"/>
    <property type="evidence" value="ECO:0007669"/>
    <property type="project" value="InterPro"/>
</dbReference>
<sequence>MLSKFVSFQSSTDNRDKMLKMLQNWELLRSYMLLGIDNQQSEQKFLVYQHIYVCRRLLRLGKSLQTILNILQKQQIHHPKKHFHQIPHAVNEMSTYSVYMFYFFFHLIEGIMVIHQMGFFEKTFNHQLLKIISHSFWTLGLLTQLVFYLNRLRTNFRRESEMKQQIQNGISNQEFISQIKALTNERYQYGLLILRIIGDLTCAMQKAQIPEQILNTRFNRGLVALGGLMSSAIQIYLQAKREDKKENVCEV</sequence>
<dbReference type="OrthoDB" id="296401at2759"/>
<evidence type="ECO:0000256" key="4">
    <source>
        <dbReference type="ARBA" id="ARBA00046271"/>
    </source>
</evidence>
<protein>
    <submittedName>
        <fullName evidence="6">Uncharacterized protein</fullName>
    </submittedName>
</protein>
<evidence type="ECO:0000256" key="3">
    <source>
        <dbReference type="ARBA" id="ARBA00023140"/>
    </source>
</evidence>
<comment type="subcellular location">
    <subcellularLocation>
        <location evidence="4">Peroxisome membrane</location>
    </subcellularLocation>
</comment>
<evidence type="ECO:0000256" key="5">
    <source>
        <dbReference type="SAM" id="Phobius"/>
    </source>
</evidence>
<dbReference type="GO" id="GO:0005778">
    <property type="term" value="C:peroxisomal membrane"/>
    <property type="evidence" value="ECO:0007669"/>
    <property type="project" value="UniProtKB-SubCell"/>
</dbReference>
<proteinExistence type="predicted"/>
<keyword evidence="5" id="KW-1133">Transmembrane helix</keyword>
<dbReference type="EMBL" id="CAJJDP010000003">
    <property type="protein sequence ID" value="CAD8132995.1"/>
    <property type="molecule type" value="Genomic_DNA"/>
</dbReference>
<evidence type="ECO:0000256" key="2">
    <source>
        <dbReference type="ARBA" id="ARBA00023136"/>
    </source>
</evidence>
<keyword evidence="2 5" id="KW-0472">Membrane</keyword>
<gene>
    <name evidence="6" type="ORF">POCTA_138.1.T0040233</name>
</gene>
<dbReference type="InterPro" id="IPR008733">
    <property type="entry name" value="PEX11"/>
</dbReference>
<accession>A0A8S1S0T9</accession>
<keyword evidence="7" id="KW-1185">Reference proteome</keyword>
<name>A0A8S1S0T9_PAROT</name>
<dbReference type="PANTHER" id="PTHR12652:SF50">
    <property type="entry name" value="PEROXIN 11"/>
    <property type="match status" value="1"/>
</dbReference>
<organism evidence="6 7">
    <name type="scientific">Paramecium octaurelia</name>
    <dbReference type="NCBI Taxonomy" id="43137"/>
    <lineage>
        <taxon>Eukaryota</taxon>
        <taxon>Sar</taxon>
        <taxon>Alveolata</taxon>
        <taxon>Ciliophora</taxon>
        <taxon>Intramacronucleata</taxon>
        <taxon>Oligohymenophorea</taxon>
        <taxon>Peniculida</taxon>
        <taxon>Parameciidae</taxon>
        <taxon>Paramecium</taxon>
    </lineage>
</organism>
<reference evidence="6" key="1">
    <citation type="submission" date="2021-01" db="EMBL/GenBank/DDBJ databases">
        <authorList>
            <consortium name="Genoscope - CEA"/>
            <person name="William W."/>
        </authorList>
    </citation>
    <scope>NUCLEOTIDE SEQUENCE</scope>
</reference>
<comment type="caution">
    <text evidence="6">The sequence shown here is derived from an EMBL/GenBank/DDBJ whole genome shotgun (WGS) entry which is preliminary data.</text>
</comment>
<keyword evidence="5" id="KW-0812">Transmembrane</keyword>
<dbReference type="AlphaFoldDB" id="A0A8S1S0T9"/>
<feature type="transmembrane region" description="Helical" evidence="5">
    <location>
        <begin position="99"/>
        <end position="119"/>
    </location>
</feature>
<dbReference type="Pfam" id="PF05648">
    <property type="entry name" value="PEX11"/>
    <property type="match status" value="1"/>
</dbReference>
<dbReference type="Proteomes" id="UP000683925">
    <property type="component" value="Unassembled WGS sequence"/>
</dbReference>
<dbReference type="PANTHER" id="PTHR12652">
    <property type="entry name" value="PEROXISOMAL BIOGENESIS FACTOR 11"/>
    <property type="match status" value="1"/>
</dbReference>
<evidence type="ECO:0000256" key="1">
    <source>
        <dbReference type="ARBA" id="ARBA00022593"/>
    </source>
</evidence>
<keyword evidence="1" id="KW-0962">Peroxisome biogenesis</keyword>
<keyword evidence="3" id="KW-0576">Peroxisome</keyword>